<dbReference type="AlphaFoldDB" id="B4VJW4"/>
<organism evidence="2 3">
    <name type="scientific">Coleofasciculus chthonoplastes PCC 7420</name>
    <dbReference type="NCBI Taxonomy" id="118168"/>
    <lineage>
        <taxon>Bacteria</taxon>
        <taxon>Bacillati</taxon>
        <taxon>Cyanobacteriota</taxon>
        <taxon>Cyanophyceae</taxon>
        <taxon>Coleofasciculales</taxon>
        <taxon>Coleofasciculaceae</taxon>
        <taxon>Coleofasciculus</taxon>
    </lineage>
</organism>
<dbReference type="STRING" id="118168.MC7420_2963"/>
<gene>
    <name evidence="2" type="ORF">MC7420_2963</name>
</gene>
<evidence type="ECO:0000256" key="1">
    <source>
        <dbReference type="SAM" id="SignalP"/>
    </source>
</evidence>
<feature type="chain" id="PRO_5002827574" description="Heparinase II/III-like protein" evidence="1">
    <location>
        <begin position="24"/>
        <end position="635"/>
    </location>
</feature>
<evidence type="ECO:0000313" key="3">
    <source>
        <dbReference type="Proteomes" id="UP000003835"/>
    </source>
</evidence>
<dbReference type="EMBL" id="DS989843">
    <property type="protein sequence ID" value="EDX77639.1"/>
    <property type="molecule type" value="Genomic_DNA"/>
</dbReference>
<name>B4VJW4_9CYAN</name>
<keyword evidence="3" id="KW-1185">Reference proteome</keyword>
<keyword evidence="1" id="KW-0732">Signal</keyword>
<evidence type="ECO:0008006" key="4">
    <source>
        <dbReference type="Google" id="ProtNLM"/>
    </source>
</evidence>
<reference evidence="2 3" key="1">
    <citation type="submission" date="2008-07" db="EMBL/GenBank/DDBJ databases">
        <authorList>
            <person name="Tandeau de Marsac N."/>
            <person name="Ferriera S."/>
            <person name="Johnson J."/>
            <person name="Kravitz S."/>
            <person name="Beeson K."/>
            <person name="Sutton G."/>
            <person name="Rogers Y.-H."/>
            <person name="Friedman R."/>
            <person name="Frazier M."/>
            <person name="Venter J.C."/>
        </authorList>
    </citation>
    <scope>NUCLEOTIDE SEQUENCE [LARGE SCALE GENOMIC DNA]</scope>
    <source>
        <strain evidence="2 3">PCC 7420</strain>
    </source>
</reference>
<protein>
    <recommendedName>
        <fullName evidence="4">Heparinase II/III-like protein</fullName>
    </recommendedName>
</protein>
<feature type="signal peptide" evidence="1">
    <location>
        <begin position="1"/>
        <end position="23"/>
    </location>
</feature>
<dbReference type="Proteomes" id="UP000003835">
    <property type="component" value="Unassembled WGS sequence"/>
</dbReference>
<dbReference type="HOGENOM" id="CLU_430680_0_0_3"/>
<sequence>MKVKVLILALTTLTALVGTADWAADFPLSRSLLSQWQWGGSGQSQTLLKDRILDEGETEAAFRARSLAIREKVAAADLEGLDTWWRTRTISDPHKYLLPVILARLSLGEQYDRQQIWDILLGLDEGKPDLYHFRSPYDIRIFFLFRDTMPKAVKASYRSMVDSPRVREWLEQGTENHMFMQRISGLALMDGSGFPTPLPATAATNEAWLRAELNKFLTIGQGEFHSSTYYGYAIAGLLNLYDFADTPELRQLAKAALDWYAVNMAVRFSWGTAGGAESRGFDRGTWDDSGLSGVAWIWWGDSLTQSGVEGLTPVERMDRGVTRVALPAALSDYRPPPQLRAIARKEIELPFQLKASHPGYYSYHQDNRFWETFYVTEDYSLGTLIDPSRSYQVKGTINAQYATYKLVIRDPKGQNNAVVSLGGTYHSDMATGRSPGDQYVQEKGAVIYQLRLNPQDKAADVPGRSHLVLPTRYGKPQRYKDWYIWRIENTFLCARPWGEQIDWQNQVSEKYSDYQVLAAIGRNTAWITDITSVDDYPTVEALQQALDQTEIRERSWEIMGQITYTSLAGDRLQMTYQPNRGAGLAQINGKERVLDDWAVLDSPYVQQDLNSGLLEVFSPPGNWRLRGTLTGPEWE</sequence>
<dbReference type="OrthoDB" id="568873at2"/>
<evidence type="ECO:0000313" key="2">
    <source>
        <dbReference type="EMBL" id="EDX77639.1"/>
    </source>
</evidence>
<proteinExistence type="predicted"/>
<dbReference type="RefSeq" id="WP_006098900.1">
    <property type="nucleotide sequence ID" value="NZ_DS989843.1"/>
</dbReference>
<dbReference type="eggNOG" id="ENOG502Z86Y">
    <property type="taxonomic scope" value="Bacteria"/>
</dbReference>
<accession>B4VJW4</accession>